<dbReference type="PROSITE" id="PS00086">
    <property type="entry name" value="CYTOCHROME_P450"/>
    <property type="match status" value="1"/>
</dbReference>
<evidence type="ECO:0000256" key="4">
    <source>
        <dbReference type="ARBA" id="ARBA00010617"/>
    </source>
</evidence>
<evidence type="ECO:0000256" key="6">
    <source>
        <dbReference type="ARBA" id="ARBA00022723"/>
    </source>
</evidence>
<dbReference type="InterPro" id="IPR002401">
    <property type="entry name" value="Cyt_P450_E_grp-I"/>
</dbReference>
<keyword evidence="7" id="KW-0256">Endoplasmic reticulum</keyword>
<dbReference type="GO" id="GO:0005506">
    <property type="term" value="F:iron ion binding"/>
    <property type="evidence" value="ECO:0007669"/>
    <property type="project" value="InterPro"/>
</dbReference>
<evidence type="ECO:0000256" key="13">
    <source>
        <dbReference type="PIRSR" id="PIRSR602401-1"/>
    </source>
</evidence>
<evidence type="ECO:0000313" key="16">
    <source>
        <dbReference type="EMBL" id="CAD7428343.1"/>
    </source>
</evidence>
<organism evidence="16">
    <name type="scientific">Timema monikensis</name>
    <dbReference type="NCBI Taxonomy" id="170555"/>
    <lineage>
        <taxon>Eukaryota</taxon>
        <taxon>Metazoa</taxon>
        <taxon>Ecdysozoa</taxon>
        <taxon>Arthropoda</taxon>
        <taxon>Hexapoda</taxon>
        <taxon>Insecta</taxon>
        <taxon>Pterygota</taxon>
        <taxon>Neoptera</taxon>
        <taxon>Polyneoptera</taxon>
        <taxon>Phasmatodea</taxon>
        <taxon>Timematodea</taxon>
        <taxon>Timematoidea</taxon>
        <taxon>Timematidae</taxon>
        <taxon>Timema</taxon>
    </lineage>
</organism>
<evidence type="ECO:0000256" key="15">
    <source>
        <dbReference type="SAM" id="MobiDB-lite"/>
    </source>
</evidence>
<evidence type="ECO:0000256" key="7">
    <source>
        <dbReference type="ARBA" id="ARBA00022824"/>
    </source>
</evidence>
<dbReference type="GO" id="GO:0005789">
    <property type="term" value="C:endoplasmic reticulum membrane"/>
    <property type="evidence" value="ECO:0007669"/>
    <property type="project" value="UniProtKB-SubCell"/>
</dbReference>
<comment type="cofactor">
    <cofactor evidence="1 13">
        <name>heme</name>
        <dbReference type="ChEBI" id="CHEBI:30413"/>
    </cofactor>
</comment>
<evidence type="ECO:0000256" key="11">
    <source>
        <dbReference type="ARBA" id="ARBA00023033"/>
    </source>
</evidence>
<evidence type="ECO:0000256" key="9">
    <source>
        <dbReference type="ARBA" id="ARBA00023002"/>
    </source>
</evidence>
<evidence type="ECO:0000256" key="8">
    <source>
        <dbReference type="ARBA" id="ARBA00022848"/>
    </source>
</evidence>
<proteinExistence type="inferred from homology"/>
<feature type="binding site" description="axial binding residue" evidence="13">
    <location>
        <position position="489"/>
    </location>
    <ligand>
        <name>heme</name>
        <dbReference type="ChEBI" id="CHEBI:30413"/>
    </ligand>
    <ligandPart>
        <name>Fe</name>
        <dbReference type="ChEBI" id="CHEBI:18248"/>
    </ligandPart>
</feature>
<evidence type="ECO:0000256" key="2">
    <source>
        <dbReference type="ARBA" id="ARBA00004174"/>
    </source>
</evidence>
<evidence type="ECO:0000256" key="3">
    <source>
        <dbReference type="ARBA" id="ARBA00004406"/>
    </source>
</evidence>
<dbReference type="Pfam" id="PF00067">
    <property type="entry name" value="p450"/>
    <property type="match status" value="2"/>
</dbReference>
<keyword evidence="5 13" id="KW-0349">Heme</keyword>
<keyword evidence="12" id="KW-0472">Membrane</keyword>
<feature type="region of interest" description="Disordered" evidence="15">
    <location>
        <begin position="1"/>
        <end position="25"/>
    </location>
</feature>
<dbReference type="PANTHER" id="PTHR24292:SF54">
    <property type="entry name" value="CYP9F3-RELATED"/>
    <property type="match status" value="1"/>
</dbReference>
<evidence type="ECO:0000256" key="5">
    <source>
        <dbReference type="ARBA" id="ARBA00022617"/>
    </source>
</evidence>
<dbReference type="GO" id="GO:0016705">
    <property type="term" value="F:oxidoreductase activity, acting on paired donors, with incorporation or reduction of molecular oxygen"/>
    <property type="evidence" value="ECO:0007669"/>
    <property type="project" value="InterPro"/>
</dbReference>
<dbReference type="CDD" id="cd11056">
    <property type="entry name" value="CYP6-like"/>
    <property type="match status" value="1"/>
</dbReference>
<gene>
    <name evidence="16" type="ORF">TMSB3V08_LOCUS5155</name>
</gene>
<dbReference type="PRINTS" id="PR00385">
    <property type="entry name" value="P450"/>
</dbReference>
<dbReference type="Gene3D" id="1.10.630.10">
    <property type="entry name" value="Cytochrome P450"/>
    <property type="match status" value="2"/>
</dbReference>
<comment type="subcellular location">
    <subcellularLocation>
        <location evidence="3">Endoplasmic reticulum membrane</location>
        <topology evidence="3">Peripheral membrane protein</topology>
    </subcellularLocation>
    <subcellularLocation>
        <location evidence="2">Microsome membrane</location>
        <topology evidence="2">Peripheral membrane protein</topology>
    </subcellularLocation>
</comment>
<evidence type="ECO:0000256" key="12">
    <source>
        <dbReference type="ARBA" id="ARBA00023136"/>
    </source>
</evidence>
<dbReference type="InterPro" id="IPR017972">
    <property type="entry name" value="Cyt_P450_CS"/>
</dbReference>
<dbReference type="PANTHER" id="PTHR24292">
    <property type="entry name" value="CYTOCHROME P450"/>
    <property type="match status" value="1"/>
</dbReference>
<accession>A0A7R9E876</accession>
<keyword evidence="8" id="KW-0492">Microsome</keyword>
<evidence type="ECO:0000256" key="10">
    <source>
        <dbReference type="ARBA" id="ARBA00023004"/>
    </source>
</evidence>
<evidence type="ECO:0000256" key="1">
    <source>
        <dbReference type="ARBA" id="ARBA00001971"/>
    </source>
</evidence>
<dbReference type="GO" id="GO:0020037">
    <property type="term" value="F:heme binding"/>
    <property type="evidence" value="ECO:0007669"/>
    <property type="project" value="InterPro"/>
</dbReference>
<keyword evidence="9 14" id="KW-0560">Oxidoreductase</keyword>
<feature type="compositionally biased region" description="Polar residues" evidence="15">
    <location>
        <begin position="11"/>
        <end position="25"/>
    </location>
</feature>
<dbReference type="InterPro" id="IPR050476">
    <property type="entry name" value="Insect_CytP450_Detox"/>
</dbReference>
<dbReference type="InterPro" id="IPR001128">
    <property type="entry name" value="Cyt_P450"/>
</dbReference>
<dbReference type="InterPro" id="IPR036396">
    <property type="entry name" value="Cyt_P450_sf"/>
</dbReference>
<comment type="similarity">
    <text evidence="4 14">Belongs to the cytochrome P450 family.</text>
</comment>
<dbReference type="GO" id="GO:0004497">
    <property type="term" value="F:monooxygenase activity"/>
    <property type="evidence" value="ECO:0007669"/>
    <property type="project" value="UniProtKB-KW"/>
</dbReference>
<keyword evidence="11 14" id="KW-0503">Monooxygenase</keyword>
<reference evidence="16" key="1">
    <citation type="submission" date="2020-11" db="EMBL/GenBank/DDBJ databases">
        <authorList>
            <person name="Tran Van P."/>
        </authorList>
    </citation>
    <scope>NUCLEOTIDE SEQUENCE</scope>
</reference>
<keyword evidence="6 13" id="KW-0479">Metal-binding</keyword>
<dbReference type="EMBL" id="OB793715">
    <property type="protein sequence ID" value="CAD7428343.1"/>
    <property type="molecule type" value="Genomic_DNA"/>
</dbReference>
<dbReference type="SUPFAM" id="SSF48264">
    <property type="entry name" value="Cytochrome P450"/>
    <property type="match status" value="1"/>
</dbReference>
<dbReference type="PRINTS" id="PR00463">
    <property type="entry name" value="EP450I"/>
</dbReference>
<dbReference type="AlphaFoldDB" id="A0A7R9E876"/>
<evidence type="ECO:0008006" key="17">
    <source>
        <dbReference type="Google" id="ProtNLM"/>
    </source>
</evidence>
<keyword evidence="10 13" id="KW-0408">Iron</keyword>
<sequence>MGKSIIISPTRLGSSNNNTSGHMNNTRTTANAELKPRLAARDHHPAKCHHNNNNENRVENDGICQALPEESKTTHCPLFLDHCDLQPCASSVPYVATWNYDYFSKRNIPYSRPVPFLGSMAPQLFGRKSNADVVWELYKKYKGHRLSGFFQFNKPITFINDPELIKMIAVKDFDHFVDHETLVPSEVDPLFGGNLFFLKGQRWRDMRNALTPTFTSSKMRSMFILLNQVGQQMAEYLQDLHKTHGKDVHTMEMKDFFTRFASDVIATAAFGIQVNSMKDPTNEFYKAGKQLANFEGLQKLIFLGYLFCSKLMTNPLFGKRAKRLLQKLDLTDEDIVAQAMVFFLAGFDTASTLLCYTAHLLAVNEDSQVQLQSEIDDMLRETEENISYEAIQAMKYLDMVISESLRIFPPVDNVDRVCVKPYSIPAKGNQPGTTFQLDDIALIPILGLHRDPEFFPEPDRFDPERFSEENKSSIKPFTYMPFGIGQRSCIGNRFALMEAKVALVYLLSKFSLRVVDKTAVKIEFSANNLTPTPKGGFWPSELKMAALFD</sequence>
<protein>
    <recommendedName>
        <fullName evidence="17">Cytochrome P450</fullName>
    </recommendedName>
</protein>
<name>A0A7R9E876_9NEOP</name>
<evidence type="ECO:0000256" key="14">
    <source>
        <dbReference type="RuleBase" id="RU000461"/>
    </source>
</evidence>